<keyword evidence="3" id="KW-1185">Reference proteome</keyword>
<dbReference type="Gene3D" id="2.60.40.10">
    <property type="entry name" value="Immunoglobulins"/>
    <property type="match status" value="1"/>
</dbReference>
<feature type="domain" description="Ig-like" evidence="1">
    <location>
        <begin position="39"/>
        <end position="114"/>
    </location>
</feature>
<dbReference type="InterPro" id="IPR036179">
    <property type="entry name" value="Ig-like_dom_sf"/>
</dbReference>
<accession>A0ABD0XGU6</accession>
<evidence type="ECO:0000313" key="3">
    <source>
        <dbReference type="Proteomes" id="UP001557470"/>
    </source>
</evidence>
<dbReference type="AlphaFoldDB" id="A0ABD0XGU6"/>
<reference evidence="2 3" key="1">
    <citation type="submission" date="2024-06" db="EMBL/GenBank/DDBJ databases">
        <authorList>
            <person name="Pan Q."/>
            <person name="Wen M."/>
            <person name="Jouanno E."/>
            <person name="Zahm M."/>
            <person name="Klopp C."/>
            <person name="Cabau C."/>
            <person name="Louis A."/>
            <person name="Berthelot C."/>
            <person name="Parey E."/>
            <person name="Roest Crollius H."/>
            <person name="Montfort J."/>
            <person name="Robinson-Rechavi M."/>
            <person name="Bouchez O."/>
            <person name="Lampietro C."/>
            <person name="Lopez Roques C."/>
            <person name="Donnadieu C."/>
            <person name="Postlethwait J."/>
            <person name="Bobe J."/>
            <person name="Verreycken H."/>
            <person name="Guiguen Y."/>
        </authorList>
    </citation>
    <scope>NUCLEOTIDE SEQUENCE [LARGE SCALE GENOMIC DNA]</scope>
    <source>
        <strain evidence="2">Up_M1</strain>
        <tissue evidence="2">Testis</tissue>
    </source>
</reference>
<gene>
    <name evidence="2" type="ORF">UPYG_G00003280</name>
</gene>
<sequence length="215" mass="24090">MKDLKIQDTGAYWVGIDQINSDVMTSIHLTATLEAVSKPEISPLSSILSSCWGQPVKVRCASAKGSIVKYTWYQHSESQNIQFQSSAELQLHCGVLKDTQYYCEASNDVSSQYSEMVFLKILRGSEEDCVYSINIDGKTRYDCGDRLKTSTSSPLKTTTSHSGIRAWTGLPVWYEVLRWVLLTTLITTNNQLTASTCVKLQKCLQYKGGYLSEEK</sequence>
<organism evidence="2 3">
    <name type="scientific">Umbra pygmaea</name>
    <name type="common">Eastern mudminnow</name>
    <dbReference type="NCBI Taxonomy" id="75934"/>
    <lineage>
        <taxon>Eukaryota</taxon>
        <taxon>Metazoa</taxon>
        <taxon>Chordata</taxon>
        <taxon>Craniata</taxon>
        <taxon>Vertebrata</taxon>
        <taxon>Euteleostomi</taxon>
        <taxon>Actinopterygii</taxon>
        <taxon>Neopterygii</taxon>
        <taxon>Teleostei</taxon>
        <taxon>Protacanthopterygii</taxon>
        <taxon>Esociformes</taxon>
        <taxon>Umbridae</taxon>
        <taxon>Umbra</taxon>
    </lineage>
</organism>
<dbReference type="SUPFAM" id="SSF48726">
    <property type="entry name" value="Immunoglobulin"/>
    <property type="match status" value="1"/>
</dbReference>
<evidence type="ECO:0000259" key="1">
    <source>
        <dbReference type="PROSITE" id="PS50835"/>
    </source>
</evidence>
<proteinExistence type="predicted"/>
<dbReference type="PROSITE" id="PS50835">
    <property type="entry name" value="IG_LIKE"/>
    <property type="match status" value="1"/>
</dbReference>
<dbReference type="InterPro" id="IPR013783">
    <property type="entry name" value="Ig-like_fold"/>
</dbReference>
<dbReference type="Proteomes" id="UP001557470">
    <property type="component" value="Unassembled WGS sequence"/>
</dbReference>
<protein>
    <recommendedName>
        <fullName evidence="1">Ig-like domain-containing protein</fullName>
    </recommendedName>
</protein>
<name>A0ABD0XGU6_UMBPY</name>
<evidence type="ECO:0000313" key="2">
    <source>
        <dbReference type="EMBL" id="KAL1020681.1"/>
    </source>
</evidence>
<comment type="caution">
    <text evidence="2">The sequence shown here is derived from an EMBL/GenBank/DDBJ whole genome shotgun (WGS) entry which is preliminary data.</text>
</comment>
<dbReference type="EMBL" id="JAGEUA010000001">
    <property type="protein sequence ID" value="KAL1020681.1"/>
    <property type="molecule type" value="Genomic_DNA"/>
</dbReference>
<dbReference type="InterPro" id="IPR007110">
    <property type="entry name" value="Ig-like_dom"/>
</dbReference>